<evidence type="ECO:0000313" key="2">
    <source>
        <dbReference type="EMBL" id="RFT14792.1"/>
    </source>
</evidence>
<feature type="coiled-coil region" evidence="1">
    <location>
        <begin position="53"/>
        <end position="80"/>
    </location>
</feature>
<dbReference type="EMBL" id="QUAH01000019">
    <property type="protein sequence ID" value="RFT14792.1"/>
    <property type="molecule type" value="Genomic_DNA"/>
</dbReference>
<comment type="caution">
    <text evidence="2">The sequence shown here is derived from an EMBL/GenBank/DDBJ whole genome shotgun (WGS) entry which is preliminary data.</text>
</comment>
<keyword evidence="1" id="KW-0175">Coiled coil</keyword>
<dbReference type="Proteomes" id="UP000257323">
    <property type="component" value="Unassembled WGS sequence"/>
</dbReference>
<evidence type="ECO:0000313" key="3">
    <source>
        <dbReference type="Proteomes" id="UP000257323"/>
    </source>
</evidence>
<dbReference type="AlphaFoldDB" id="A0A3E2BJF1"/>
<gene>
    <name evidence="2" type="ORF">OP8BY_2369</name>
</gene>
<evidence type="ECO:0000256" key="1">
    <source>
        <dbReference type="SAM" id="Coils"/>
    </source>
</evidence>
<reference evidence="2 3" key="1">
    <citation type="submission" date="2018-08" db="EMBL/GenBank/DDBJ databases">
        <title>Genome analysis of the thermophilic bacterium of the candidate phylum Aminicenantes from deep subsurface aquifer revealed its physiology and ecological role.</title>
        <authorList>
            <person name="Kadnikov V.V."/>
            <person name="Mardanov A.V."/>
            <person name="Beletsky A.V."/>
            <person name="Karnachuk O.V."/>
            <person name="Ravin N.V."/>
        </authorList>
    </citation>
    <scope>NUCLEOTIDE SEQUENCE [LARGE SCALE GENOMIC DNA]</scope>
    <source>
        <strain evidence="2">BY38</strain>
    </source>
</reference>
<proteinExistence type="predicted"/>
<accession>A0A3E2BJF1</accession>
<sequence length="372" mass="41345">MRQVAEERTLTAGRRAACLLVVLLAAIFMGILMSSAADGFVPQQRNPFLLGAYFKARQVKEAAEKAIAELEAEIRRNRAVADRSRKLMELAAQRTDDNARRAEQIAAQALRVAEESLARNERTLAEWRGRKSWAEKSMAELMRLIKEGPISQSSPISLASSLSGRAQIIKPDGSSIDLGSDSPGFLSPGHIIKTSEGKAELQSLGGRATTQLDRDSELAVMDETGEAQNFELVRGRLHGVVDKVDSFLSCLKQGFEDYREDLGTIKDYFSDDELNAEVNKRLNIWFRWAKGDIIRAESIKVTAVLGIRGTEYLIQRHPENSVEVWVLDGEVELTFPGNAESIIVKAGYKCSFNENGPSAPVLYDTVEKWWEK</sequence>
<protein>
    <submittedName>
        <fullName evidence="2">Uncharacterized protein</fullName>
    </submittedName>
</protein>
<organism evidence="2 3">
    <name type="scientific">Candidatus Saccharicenans subterraneus</name>
    <dbReference type="NCBI Taxonomy" id="2508984"/>
    <lineage>
        <taxon>Bacteria</taxon>
        <taxon>Candidatus Aminicenantota</taxon>
        <taxon>Candidatus Aminicenantia</taxon>
        <taxon>Candidatus Aminicenantales</taxon>
        <taxon>Candidatus Saccharicenantaceae</taxon>
        <taxon>Candidatus Saccharicenans</taxon>
    </lineage>
</organism>
<name>A0A3E2BJF1_9BACT</name>